<dbReference type="RefSeq" id="WP_255925447.1">
    <property type="nucleotide sequence ID" value="NZ_JANFNH010000003.1"/>
</dbReference>
<reference evidence="6 7" key="1">
    <citation type="submission" date="2022-06" db="EMBL/GenBank/DDBJ databases">
        <title>Draft genome sequence of type strain Streptomyces rubrisoli DSM 42083.</title>
        <authorList>
            <person name="Duangmal K."/>
            <person name="Klaysubun C."/>
        </authorList>
    </citation>
    <scope>NUCLEOTIDE SEQUENCE [LARGE SCALE GENOMIC DNA]</scope>
    <source>
        <strain evidence="6 7">DSM 42083</strain>
    </source>
</reference>
<proteinExistence type="inferred from homology"/>
<dbReference type="InterPro" id="IPR005119">
    <property type="entry name" value="LysR_subst-bd"/>
</dbReference>
<accession>A0ABT1PAX1</accession>
<dbReference type="SUPFAM" id="SSF53850">
    <property type="entry name" value="Periplasmic binding protein-like II"/>
    <property type="match status" value="1"/>
</dbReference>
<evidence type="ECO:0000256" key="2">
    <source>
        <dbReference type="ARBA" id="ARBA00023015"/>
    </source>
</evidence>
<dbReference type="Gene3D" id="3.40.190.290">
    <property type="match status" value="1"/>
</dbReference>
<keyword evidence="3" id="KW-0238">DNA-binding</keyword>
<dbReference type="InterPro" id="IPR036388">
    <property type="entry name" value="WH-like_DNA-bd_sf"/>
</dbReference>
<evidence type="ECO:0000256" key="3">
    <source>
        <dbReference type="ARBA" id="ARBA00023125"/>
    </source>
</evidence>
<comment type="similarity">
    <text evidence="1">Belongs to the LysR transcriptional regulatory family.</text>
</comment>
<comment type="caution">
    <text evidence="6">The sequence shown here is derived from an EMBL/GenBank/DDBJ whole genome shotgun (WGS) entry which is preliminary data.</text>
</comment>
<dbReference type="SUPFAM" id="SSF46785">
    <property type="entry name" value="Winged helix' DNA-binding domain"/>
    <property type="match status" value="1"/>
</dbReference>
<dbReference type="InterPro" id="IPR000847">
    <property type="entry name" value="LysR_HTH_N"/>
</dbReference>
<protein>
    <submittedName>
        <fullName evidence="6">LysR substrate-binding domain-containing protein</fullName>
    </submittedName>
</protein>
<keyword evidence="2" id="KW-0805">Transcription regulation</keyword>
<organism evidence="6 7">
    <name type="scientific">Streptantibioticus rubrisoli</name>
    <dbReference type="NCBI Taxonomy" id="1387313"/>
    <lineage>
        <taxon>Bacteria</taxon>
        <taxon>Bacillati</taxon>
        <taxon>Actinomycetota</taxon>
        <taxon>Actinomycetes</taxon>
        <taxon>Kitasatosporales</taxon>
        <taxon>Streptomycetaceae</taxon>
        <taxon>Streptantibioticus</taxon>
    </lineage>
</organism>
<dbReference type="Pfam" id="PF03466">
    <property type="entry name" value="LysR_substrate"/>
    <property type="match status" value="1"/>
</dbReference>
<name>A0ABT1PAX1_9ACTN</name>
<dbReference type="PRINTS" id="PR00039">
    <property type="entry name" value="HTHLYSR"/>
</dbReference>
<keyword evidence="7" id="KW-1185">Reference proteome</keyword>
<dbReference type="Pfam" id="PF00126">
    <property type="entry name" value="HTH_1"/>
    <property type="match status" value="1"/>
</dbReference>
<dbReference type="EMBL" id="JANFNH010000003">
    <property type="protein sequence ID" value="MCQ4041460.1"/>
    <property type="molecule type" value="Genomic_DNA"/>
</dbReference>
<dbReference type="CDD" id="cd08414">
    <property type="entry name" value="PBP2_LTTR_aromatics_like"/>
    <property type="match status" value="1"/>
</dbReference>
<dbReference type="PROSITE" id="PS50931">
    <property type="entry name" value="HTH_LYSR"/>
    <property type="match status" value="1"/>
</dbReference>
<evidence type="ECO:0000259" key="5">
    <source>
        <dbReference type="PROSITE" id="PS50931"/>
    </source>
</evidence>
<dbReference type="Gene3D" id="1.10.10.10">
    <property type="entry name" value="Winged helix-like DNA-binding domain superfamily/Winged helix DNA-binding domain"/>
    <property type="match status" value="1"/>
</dbReference>
<evidence type="ECO:0000256" key="1">
    <source>
        <dbReference type="ARBA" id="ARBA00009437"/>
    </source>
</evidence>
<gene>
    <name evidence="6" type="ORF">NON19_05320</name>
</gene>
<sequence length="300" mass="32802">MSDGVELRELRYFRAVAEELNFTRAAERLGIAQPPLSRTIRAMERRLGVRLLDRSSHGTELTAAGAVLLEQARLVLTAADAAVQRTVRAGRVEPRLVIAAQPSGHGGLLQRLVDQYHSSGVWPSAEVALGGWGAPTAMLREGRADVALLRDPFDPQGLDFEVVATEPRVAVLPHTHRLIAAKLLCRQDLAGEPVPRWRSEGHREAAYRAAVDHLPPEHPLPPGPEVNNLMELLEMVALGQGVAFLSESTAAQHRRADLVHVPVSDISPSRIYVAWPQGSRSPAVAAFVRCCLQEEEWPTD</sequence>
<keyword evidence="4" id="KW-0804">Transcription</keyword>
<evidence type="ECO:0000256" key="4">
    <source>
        <dbReference type="ARBA" id="ARBA00023163"/>
    </source>
</evidence>
<evidence type="ECO:0000313" key="7">
    <source>
        <dbReference type="Proteomes" id="UP001206206"/>
    </source>
</evidence>
<dbReference type="InterPro" id="IPR036390">
    <property type="entry name" value="WH_DNA-bd_sf"/>
</dbReference>
<dbReference type="Proteomes" id="UP001206206">
    <property type="component" value="Unassembled WGS sequence"/>
</dbReference>
<feature type="domain" description="HTH lysR-type" evidence="5">
    <location>
        <begin position="5"/>
        <end position="62"/>
    </location>
</feature>
<dbReference type="PANTHER" id="PTHR30346">
    <property type="entry name" value="TRANSCRIPTIONAL DUAL REGULATOR HCAR-RELATED"/>
    <property type="match status" value="1"/>
</dbReference>
<evidence type="ECO:0000313" key="6">
    <source>
        <dbReference type="EMBL" id="MCQ4041460.1"/>
    </source>
</evidence>
<dbReference type="PANTHER" id="PTHR30346:SF0">
    <property type="entry name" value="HCA OPERON TRANSCRIPTIONAL ACTIVATOR HCAR"/>
    <property type="match status" value="1"/>
</dbReference>